<dbReference type="PANTHER" id="PTHR23254">
    <property type="entry name" value="EIF4G DOMAIN PROTEIN"/>
    <property type="match status" value="1"/>
</dbReference>
<feature type="compositionally biased region" description="Basic residues" evidence="1">
    <location>
        <begin position="26"/>
        <end position="35"/>
    </location>
</feature>
<feature type="region of interest" description="Disordered" evidence="1">
    <location>
        <begin position="119"/>
        <end position="139"/>
    </location>
</feature>
<feature type="compositionally biased region" description="Low complexity" evidence="1">
    <location>
        <begin position="1"/>
        <end position="25"/>
    </location>
</feature>
<dbReference type="PANTHER" id="PTHR23254:SF15">
    <property type="entry name" value="POLYADENYLATE-BINDING PROTEIN-INTERACTING PROTEIN 1"/>
    <property type="match status" value="1"/>
</dbReference>
<accession>A0AAJ7WHA2</accession>
<evidence type="ECO:0000313" key="3">
    <source>
        <dbReference type="RefSeq" id="XP_028966930.1"/>
    </source>
</evidence>
<dbReference type="Proteomes" id="UP000694867">
    <property type="component" value="Unplaced"/>
</dbReference>
<sequence>MERQGFSNFQRGGRRNGFNNHPNNRNPHHVMRHGRPNIYQQNHQPRHHHQPQAPPQAGPQYTPYHYYAPVATVLSPPAPPPQMAPTNMGPQYTLSPNAQEFIPSSFMTMRDPQYMPLHGGHQSHQPQMQYHAEAAGSNSADSYDDPYSYFSKSYDEDDDALLQTQMFITDVTLSPELYTAKANDLLKIIFEDICERKNPPTAVVATIFQAGVLQQNFRYSGARLCNVAASVVITMDGQAAFRDCLIEHMYESLAKVKPVVGDKEQDKETRGTVLFCAELFFQLDLGYRLDTSETHPDMGVFLCRTIKQLILCNEKENQKSGIQALKLCGANLEKLCGNTDAMDDLMMQCKTLEEQEGVNSTIQFMLARLPQLRKTNWNRVEEVRDQAPCVGPDDYTQMPVMYGPDGQPMSEEELGFLNGSNQIPPAEFGEAPPVATAAGMDDEAMEAYEQFLRETGQK</sequence>
<keyword evidence="2" id="KW-1185">Reference proteome</keyword>
<dbReference type="SUPFAM" id="SSF48371">
    <property type="entry name" value="ARM repeat"/>
    <property type="match status" value="1"/>
</dbReference>
<dbReference type="GO" id="GO:0008494">
    <property type="term" value="F:translation activator activity"/>
    <property type="evidence" value="ECO:0007669"/>
    <property type="project" value="TreeGrafter"/>
</dbReference>
<dbReference type="GO" id="GO:0006446">
    <property type="term" value="P:regulation of translational initiation"/>
    <property type="evidence" value="ECO:0007669"/>
    <property type="project" value="TreeGrafter"/>
</dbReference>
<dbReference type="InterPro" id="IPR051367">
    <property type="entry name" value="mRNA_TranslReg/HistoneTransl"/>
</dbReference>
<dbReference type="RefSeq" id="XP_028966930.1">
    <property type="nucleotide sequence ID" value="XM_029111097.1"/>
</dbReference>
<evidence type="ECO:0000313" key="2">
    <source>
        <dbReference type="Proteomes" id="UP000694867"/>
    </source>
</evidence>
<dbReference type="Pfam" id="PF07145">
    <property type="entry name" value="PAM2"/>
    <property type="match status" value="1"/>
</dbReference>
<reference evidence="3" key="1">
    <citation type="submission" date="2025-08" db="UniProtKB">
        <authorList>
            <consortium name="RefSeq"/>
        </authorList>
    </citation>
    <scope>IDENTIFICATION</scope>
</reference>
<dbReference type="InterPro" id="IPR016024">
    <property type="entry name" value="ARM-type_fold"/>
</dbReference>
<dbReference type="KEGG" id="goe:100906406"/>
<feature type="region of interest" description="Disordered" evidence="1">
    <location>
        <begin position="1"/>
        <end position="63"/>
    </location>
</feature>
<proteinExistence type="predicted"/>
<dbReference type="InterPro" id="IPR009818">
    <property type="entry name" value="PAM2_motif"/>
</dbReference>
<gene>
    <name evidence="3" type="primary">LOC100906406</name>
</gene>
<name>A0AAJ7WHA2_9ACAR</name>
<evidence type="ECO:0000256" key="1">
    <source>
        <dbReference type="SAM" id="MobiDB-lite"/>
    </source>
</evidence>
<dbReference type="Gene3D" id="1.25.40.180">
    <property type="match status" value="1"/>
</dbReference>
<dbReference type="GeneID" id="100906406"/>
<protein>
    <submittedName>
        <fullName evidence="3">Polyadenylate-binding protein-interacting protein 1-like</fullName>
    </submittedName>
</protein>
<dbReference type="AlphaFoldDB" id="A0AAJ7WHA2"/>
<organism evidence="2 3">
    <name type="scientific">Galendromus occidentalis</name>
    <name type="common">western predatory mite</name>
    <dbReference type="NCBI Taxonomy" id="34638"/>
    <lineage>
        <taxon>Eukaryota</taxon>
        <taxon>Metazoa</taxon>
        <taxon>Ecdysozoa</taxon>
        <taxon>Arthropoda</taxon>
        <taxon>Chelicerata</taxon>
        <taxon>Arachnida</taxon>
        <taxon>Acari</taxon>
        <taxon>Parasitiformes</taxon>
        <taxon>Mesostigmata</taxon>
        <taxon>Gamasina</taxon>
        <taxon>Phytoseioidea</taxon>
        <taxon>Phytoseiidae</taxon>
        <taxon>Typhlodrominae</taxon>
        <taxon>Galendromus</taxon>
    </lineage>
</organism>